<keyword evidence="2" id="KW-0645">Protease</keyword>
<dbReference type="EnsemblPlants" id="ONIVA07G01790.1">
    <property type="protein sequence ID" value="ONIVA07G01790.1"/>
    <property type="gene ID" value="ONIVA07G01790"/>
</dbReference>
<dbReference type="Gramene" id="ONIVA07G01790.1">
    <property type="protein sequence ID" value="ONIVA07G01790.1"/>
    <property type="gene ID" value="ONIVA07G01790"/>
</dbReference>
<dbReference type="SUPFAM" id="SSF54001">
    <property type="entry name" value="Cysteine proteinases"/>
    <property type="match status" value="1"/>
</dbReference>
<dbReference type="Pfam" id="PF02902">
    <property type="entry name" value="Peptidase_C48"/>
    <property type="match status" value="1"/>
</dbReference>
<protein>
    <recommendedName>
        <fullName evidence="5">Ubiquitin-like protease family profile domain-containing protein</fullName>
    </recommendedName>
</protein>
<feature type="compositionally biased region" description="Low complexity" evidence="4">
    <location>
        <begin position="585"/>
        <end position="596"/>
    </location>
</feature>
<reference evidence="6" key="2">
    <citation type="submission" date="2018-04" db="EMBL/GenBank/DDBJ databases">
        <title>OnivRS2 (Oryza nivara Reference Sequence Version 2).</title>
        <authorList>
            <person name="Zhang J."/>
            <person name="Kudrna D."/>
            <person name="Lee S."/>
            <person name="Talag J."/>
            <person name="Rajasekar S."/>
            <person name="Welchert J."/>
            <person name="Hsing Y.-I."/>
            <person name="Wing R.A."/>
        </authorList>
    </citation>
    <scope>NUCLEOTIDE SEQUENCE [LARGE SCALE GENOMIC DNA]</scope>
    <source>
        <strain evidence="6">SL10</strain>
    </source>
</reference>
<feature type="compositionally biased region" description="Pro residues" evidence="4">
    <location>
        <begin position="62"/>
        <end position="77"/>
    </location>
</feature>
<keyword evidence="7" id="KW-1185">Reference proteome</keyword>
<evidence type="ECO:0000256" key="3">
    <source>
        <dbReference type="ARBA" id="ARBA00022801"/>
    </source>
</evidence>
<dbReference type="GO" id="GO:0008234">
    <property type="term" value="F:cysteine-type peptidase activity"/>
    <property type="evidence" value="ECO:0007669"/>
    <property type="project" value="InterPro"/>
</dbReference>
<dbReference type="HOGENOM" id="CLU_009582_0_0_1"/>
<sequence>MPPTYIHTSLNIVSLRATRETGLSPTLRIAANLQALVGSKSSQLPSEHGAKSLSALRLAFRSPPPLLQPTPRCPPPHGGARSRMEVIGKMPAKVKRIRFADSQTECEVVLPLTMGGGATSSAIAPDEPAQKKGKRKRRSKPVAGATTGDEAAGSKGPNLTRCSAALASNACRALSNTHHEKLEEIRLDAVTCMTLASLEKPDLICWLMDRTDPDTMCISLDDDRKIQITPRIVQLVMGTPRIVEELGLARNVRLTPKMLIEAIKQRKDDPRAVRFFVMVLMSTLLIPTTDFYIPKDYVWLAADLDRVAAIDWSKLEVLARKSGLVHRIVHCIFGVLYLDNILLPREVVMERMFTPRIQMFTKDIVDQLVNEDQNAGGDGTPPFGNLPLRPISTTCYANKQNVKGKGPMSAVIRASSLTFPNMSAIISTHLARLPEEKRICLMDALGEYDKQAKESATEIEHQFSMVVDKQNLLCQRLIDALQSDSSASPRPYAGQSSGCQQISNATVVQECMTPQMHPIVAQQHHKQMPNKQQQQHRLDEQHQRQDHQPKQNHPHDELQHRKQRPEQQQQDQVQQQQEQPHDQHLQQVQMHDQQQPLHHEERQEQHDQIAGSPKSAGDGMANVDHVDTTPQARHGVTAQSPTASIENPLLGLTRQLTEESAIPVEHEGADGPSKKADEMDVSADPMDVHRIDEPNLQQHTPTVTKETAPEDTAIIVTTDAGVAHGFYSVPAGNARLHLPWPDQGTHTVPSIANPPQDVGAAGVHHTDTSPATHSSVRSDDSHLDSLNEALSITPTPSLVLPPDDEMTDTQVYDKIEEICLREGAPSLSELMSDTNADIEGVKSTPWSQPKRFISRPARFVSPVVVGPSHHTSNIDASVQLRDFIINNQDRINSVKLIEIGTTVAYGYDVVRSFSNGVLTEGMFVDAFSSKLFKDDLRMRPDTFGKRIFLPTSISIITPVLHNSHWSLYAINIPHKRIDIMDSNNYPMIGTQFSDHHQHLSKRIVKRLSDALQTALPKKFCRFGGFRKTPMPCAKMAICSNDCAFYIMRFMEAYDGNREPIETMIIPGDSTIIRSSILHQLIFSEHNIAVPHHPDIVPFRGPSSD</sequence>
<accession>A0A0E0HWN4</accession>
<dbReference type="GO" id="GO:0006508">
    <property type="term" value="P:proteolysis"/>
    <property type="evidence" value="ECO:0007669"/>
    <property type="project" value="UniProtKB-KW"/>
</dbReference>
<feature type="region of interest" description="Disordered" evidence="4">
    <location>
        <begin position="117"/>
        <end position="158"/>
    </location>
</feature>
<feature type="compositionally biased region" description="Basic and acidic residues" evidence="4">
    <location>
        <begin position="536"/>
        <end position="560"/>
    </location>
</feature>
<dbReference type="Gene3D" id="3.40.395.10">
    <property type="entry name" value="Adenoviral Proteinase, Chain A"/>
    <property type="match status" value="1"/>
</dbReference>
<organism evidence="6">
    <name type="scientific">Oryza nivara</name>
    <name type="common">Indian wild rice</name>
    <name type="synonym">Oryza sativa f. spontanea</name>
    <dbReference type="NCBI Taxonomy" id="4536"/>
    <lineage>
        <taxon>Eukaryota</taxon>
        <taxon>Viridiplantae</taxon>
        <taxon>Streptophyta</taxon>
        <taxon>Embryophyta</taxon>
        <taxon>Tracheophyta</taxon>
        <taxon>Spermatophyta</taxon>
        <taxon>Magnoliopsida</taxon>
        <taxon>Liliopsida</taxon>
        <taxon>Poales</taxon>
        <taxon>Poaceae</taxon>
        <taxon>BOP clade</taxon>
        <taxon>Oryzoideae</taxon>
        <taxon>Oryzeae</taxon>
        <taxon>Oryzinae</taxon>
        <taxon>Oryza</taxon>
    </lineage>
</organism>
<feature type="region of interest" description="Disordered" evidence="4">
    <location>
        <begin position="755"/>
        <end position="783"/>
    </location>
</feature>
<evidence type="ECO:0000313" key="7">
    <source>
        <dbReference type="Proteomes" id="UP000006591"/>
    </source>
</evidence>
<dbReference type="InterPro" id="IPR003653">
    <property type="entry name" value="Peptidase_C48_C"/>
</dbReference>
<reference evidence="6" key="1">
    <citation type="submission" date="2015-04" db="UniProtKB">
        <authorList>
            <consortium name="EnsemblPlants"/>
        </authorList>
    </citation>
    <scope>IDENTIFICATION</scope>
    <source>
        <strain evidence="6">SL10</strain>
    </source>
</reference>
<evidence type="ECO:0000259" key="5">
    <source>
        <dbReference type="PROSITE" id="PS50600"/>
    </source>
</evidence>
<evidence type="ECO:0000256" key="2">
    <source>
        <dbReference type="ARBA" id="ARBA00022670"/>
    </source>
</evidence>
<dbReference type="AlphaFoldDB" id="A0A0E0HWN4"/>
<feature type="compositionally biased region" description="Basic and acidic residues" evidence="4">
    <location>
        <begin position="597"/>
        <end position="607"/>
    </location>
</feature>
<feature type="domain" description="Ubiquitin-like protease family profile" evidence="5">
    <location>
        <begin position="863"/>
        <end position="1053"/>
    </location>
</feature>
<dbReference type="PROSITE" id="PS50600">
    <property type="entry name" value="ULP_PROTEASE"/>
    <property type="match status" value="1"/>
</dbReference>
<dbReference type="PANTHER" id="PTHR34835">
    <property type="entry name" value="OS07G0283600 PROTEIN-RELATED"/>
    <property type="match status" value="1"/>
</dbReference>
<feature type="region of interest" description="Disordered" evidence="4">
    <location>
        <begin position="62"/>
        <end position="82"/>
    </location>
</feature>
<feature type="region of interest" description="Disordered" evidence="4">
    <location>
        <begin position="522"/>
        <end position="626"/>
    </location>
</feature>
<dbReference type="OMA" id="KRICLMD"/>
<dbReference type="PANTHER" id="PTHR34835:SF81">
    <property type="entry name" value="OS06G0475900 PROTEIN"/>
    <property type="match status" value="1"/>
</dbReference>
<dbReference type="Proteomes" id="UP000006591">
    <property type="component" value="Chromosome 7"/>
</dbReference>
<feature type="compositionally biased region" description="Basic residues" evidence="4">
    <location>
        <begin position="131"/>
        <end position="140"/>
    </location>
</feature>
<dbReference type="InterPro" id="IPR038765">
    <property type="entry name" value="Papain-like_cys_pep_sf"/>
</dbReference>
<evidence type="ECO:0000256" key="4">
    <source>
        <dbReference type="SAM" id="MobiDB-lite"/>
    </source>
</evidence>
<evidence type="ECO:0000313" key="6">
    <source>
        <dbReference type="EnsemblPlants" id="ONIVA07G01790.1"/>
    </source>
</evidence>
<evidence type="ECO:0000256" key="1">
    <source>
        <dbReference type="ARBA" id="ARBA00005234"/>
    </source>
</evidence>
<keyword evidence="3" id="KW-0378">Hydrolase</keyword>
<feature type="compositionally biased region" description="Low complexity" evidence="4">
    <location>
        <begin position="566"/>
        <end position="578"/>
    </location>
</feature>
<proteinExistence type="inferred from homology"/>
<comment type="similarity">
    <text evidence="1">Belongs to the peptidase C48 family.</text>
</comment>
<name>A0A0E0HWN4_ORYNI</name>
<dbReference type="STRING" id="4536.A0A0E0HWN4"/>